<dbReference type="GO" id="GO:0005737">
    <property type="term" value="C:cytoplasm"/>
    <property type="evidence" value="ECO:0007669"/>
    <property type="project" value="TreeGrafter"/>
</dbReference>
<dbReference type="CDD" id="cd06661">
    <property type="entry name" value="GGCT_like"/>
    <property type="match status" value="1"/>
</dbReference>
<dbReference type="InterPro" id="IPR006840">
    <property type="entry name" value="ChaC"/>
</dbReference>
<comment type="catalytic activity">
    <reaction evidence="3">
        <text>glutathione = L-cysteinylglycine + 5-oxo-L-proline</text>
        <dbReference type="Rhea" id="RHEA:47724"/>
        <dbReference type="ChEBI" id="CHEBI:57925"/>
        <dbReference type="ChEBI" id="CHEBI:58402"/>
        <dbReference type="ChEBI" id="CHEBI:61694"/>
        <dbReference type="EC" id="4.3.2.7"/>
    </reaction>
</comment>
<dbReference type="Proteomes" id="UP000272942">
    <property type="component" value="Unassembled WGS sequence"/>
</dbReference>
<evidence type="ECO:0000313" key="6">
    <source>
        <dbReference type="WBParaSite" id="ECPE_0001104901-mRNA-1"/>
    </source>
</evidence>
<organism evidence="6">
    <name type="scientific">Echinostoma caproni</name>
    <dbReference type="NCBI Taxonomy" id="27848"/>
    <lineage>
        <taxon>Eukaryota</taxon>
        <taxon>Metazoa</taxon>
        <taxon>Spiralia</taxon>
        <taxon>Lophotrochozoa</taxon>
        <taxon>Platyhelminthes</taxon>
        <taxon>Trematoda</taxon>
        <taxon>Digenea</taxon>
        <taxon>Plagiorchiida</taxon>
        <taxon>Echinostomata</taxon>
        <taxon>Echinostomatoidea</taxon>
        <taxon>Echinostomatidae</taxon>
        <taxon>Echinostoma</taxon>
    </lineage>
</organism>
<evidence type="ECO:0000313" key="5">
    <source>
        <dbReference type="Proteomes" id="UP000272942"/>
    </source>
</evidence>
<dbReference type="GO" id="GO:0061928">
    <property type="term" value="F:glutathione specific gamma-glutamylcyclotransferase activity"/>
    <property type="evidence" value="ECO:0007669"/>
    <property type="project" value="UniProtKB-EC"/>
</dbReference>
<protein>
    <submittedName>
        <fullName evidence="6">Gamma-glutamylcyclotransferase</fullName>
    </submittedName>
</protein>
<dbReference type="EMBL" id="UZAN01050078">
    <property type="protein sequence ID" value="VDP87951.1"/>
    <property type="molecule type" value="Genomic_DNA"/>
</dbReference>
<reference evidence="6" key="1">
    <citation type="submission" date="2016-06" db="UniProtKB">
        <authorList>
            <consortium name="WormBaseParasite"/>
        </authorList>
    </citation>
    <scope>IDENTIFICATION</scope>
</reference>
<gene>
    <name evidence="4" type="ORF">ECPE_LOCUS11015</name>
</gene>
<evidence type="ECO:0000256" key="3">
    <source>
        <dbReference type="ARBA" id="ARBA00048073"/>
    </source>
</evidence>
<keyword evidence="2" id="KW-0456">Lyase</keyword>
<sequence>MEQSVNAGVPFIFIEMDKFKDAYIENEEEPLWIYAYGSLIFHPSFDPAERKIGYVSNVRREFSHASYRFGVADWPGRVATLVHHNGRRTWGVGYKITGRDKKQNAFEMLSEREIAQGYAIGMLDFIDAVSGEKVEAAVYVTALDSNLSLMDDPLDIQVSK</sequence>
<dbReference type="AlphaFoldDB" id="A0A183AVN0"/>
<evidence type="ECO:0000313" key="4">
    <source>
        <dbReference type="EMBL" id="VDP87951.1"/>
    </source>
</evidence>
<reference evidence="4 5" key="2">
    <citation type="submission" date="2018-11" db="EMBL/GenBank/DDBJ databases">
        <authorList>
            <consortium name="Pathogen Informatics"/>
        </authorList>
    </citation>
    <scope>NUCLEOTIDE SEQUENCE [LARGE SCALE GENOMIC DNA]</scope>
    <source>
        <strain evidence="4 5">Egypt</strain>
    </source>
</reference>
<evidence type="ECO:0000256" key="1">
    <source>
        <dbReference type="ARBA" id="ARBA00009662"/>
    </source>
</evidence>
<dbReference type="OrthoDB" id="1933483at2759"/>
<dbReference type="PANTHER" id="PTHR12192">
    <property type="entry name" value="CATION TRANSPORT PROTEIN CHAC-RELATED"/>
    <property type="match status" value="1"/>
</dbReference>
<evidence type="ECO:0000256" key="2">
    <source>
        <dbReference type="ARBA" id="ARBA00023239"/>
    </source>
</evidence>
<proteinExistence type="inferred from homology"/>
<dbReference type="Gene3D" id="3.10.490.10">
    <property type="entry name" value="Gamma-glutamyl cyclotransferase-like"/>
    <property type="match status" value="1"/>
</dbReference>
<dbReference type="PANTHER" id="PTHR12192:SF26">
    <property type="entry name" value="GLUTATHIONE-SPECIFIC GAMMA-GLUTAMYLCYCLOTRANSFERASE 1"/>
    <property type="match status" value="1"/>
</dbReference>
<comment type="similarity">
    <text evidence="1">Belongs to the gamma-glutamylcyclotransferase family. ChaC subfamily.</text>
</comment>
<name>A0A183AVN0_9TREM</name>
<dbReference type="Pfam" id="PF04752">
    <property type="entry name" value="ChaC"/>
    <property type="match status" value="1"/>
</dbReference>
<keyword evidence="5" id="KW-1185">Reference proteome</keyword>
<dbReference type="InterPro" id="IPR013024">
    <property type="entry name" value="GGCT-like"/>
</dbReference>
<dbReference type="GO" id="GO:0006751">
    <property type="term" value="P:glutathione catabolic process"/>
    <property type="evidence" value="ECO:0007669"/>
    <property type="project" value="InterPro"/>
</dbReference>
<dbReference type="WBParaSite" id="ECPE_0001104901-mRNA-1">
    <property type="protein sequence ID" value="ECPE_0001104901-mRNA-1"/>
    <property type="gene ID" value="ECPE_0001104901"/>
</dbReference>
<accession>A0A183AVN0</accession>